<feature type="binding site" evidence="6">
    <location>
        <begin position="89"/>
        <end position="91"/>
    </location>
    <ligand>
        <name>substrate</name>
    </ligand>
</feature>
<dbReference type="Pfam" id="PF08211">
    <property type="entry name" value="dCMP_cyt_deam_2"/>
    <property type="match status" value="1"/>
</dbReference>
<comment type="subunit">
    <text evidence="2 6">Homodimer.</text>
</comment>
<evidence type="ECO:0000259" key="7">
    <source>
        <dbReference type="PROSITE" id="PS51747"/>
    </source>
</evidence>
<gene>
    <name evidence="6 8" type="primary">cdd</name>
    <name evidence="8" type="ORF">AAEY27_07805</name>
</gene>
<comment type="function">
    <text evidence="6">This enzyme scavenges exogenous and endogenous cytidine and 2'-deoxycytidine for UMP synthesis.</text>
</comment>
<dbReference type="EMBL" id="CP151800">
    <property type="protein sequence ID" value="WZV99772.1"/>
    <property type="molecule type" value="Genomic_DNA"/>
</dbReference>
<dbReference type="InterPro" id="IPR050202">
    <property type="entry name" value="Cyt/Deoxycyt_deaminase"/>
</dbReference>
<evidence type="ECO:0000256" key="5">
    <source>
        <dbReference type="ARBA" id="ARBA00022833"/>
    </source>
</evidence>
<organism evidence="8 9">
    <name type="scientific">Kosakonia calanthes</name>
    <dbReference type="NCBI Taxonomy" id="3139408"/>
    <lineage>
        <taxon>Bacteria</taxon>
        <taxon>Pseudomonadati</taxon>
        <taxon>Pseudomonadota</taxon>
        <taxon>Gammaproteobacteria</taxon>
        <taxon>Enterobacterales</taxon>
        <taxon>Enterobacteriaceae</taxon>
        <taxon>Kosakonia</taxon>
    </lineage>
</organism>
<dbReference type="InterPro" id="IPR020797">
    <property type="entry name" value="Cytidine_deaminase_bacteria"/>
</dbReference>
<dbReference type="PIRSF" id="PIRSF006334">
    <property type="entry name" value="Cdd_plus_pseudo"/>
    <property type="match status" value="1"/>
</dbReference>
<protein>
    <recommendedName>
        <fullName evidence="6">Cytidine deaminase</fullName>
        <ecNumber evidence="6">3.5.4.5</ecNumber>
    </recommendedName>
    <alternativeName>
        <fullName evidence="6">Cytidine aminohydrolase</fullName>
        <shortName evidence="6">CDA</shortName>
    </alternativeName>
</protein>
<dbReference type="PANTHER" id="PTHR11644:SF2">
    <property type="entry name" value="CYTIDINE DEAMINASE"/>
    <property type="match status" value="1"/>
</dbReference>
<dbReference type="GO" id="GO:0004126">
    <property type="term" value="F:cytidine deaminase activity"/>
    <property type="evidence" value="ECO:0007669"/>
    <property type="project" value="UniProtKB-EC"/>
</dbReference>
<dbReference type="InterPro" id="IPR013171">
    <property type="entry name" value="Cyd/dCyd_deaminase_Zn-bd"/>
</dbReference>
<dbReference type="PROSITE" id="PS00903">
    <property type="entry name" value="CYT_DCMP_DEAMINASES_1"/>
    <property type="match status" value="1"/>
</dbReference>
<evidence type="ECO:0000313" key="8">
    <source>
        <dbReference type="EMBL" id="WZV99772.1"/>
    </source>
</evidence>
<dbReference type="Proteomes" id="UP001466893">
    <property type="component" value="Chromosome"/>
</dbReference>
<name>A0ABZ3B965_9ENTR</name>
<feature type="binding site" evidence="6">
    <location>
        <position position="132"/>
    </location>
    <ligand>
        <name>Zn(2+)</name>
        <dbReference type="ChEBI" id="CHEBI:29105"/>
        <note>catalytic</note>
    </ligand>
</feature>
<accession>A0ABZ3B965</accession>
<evidence type="ECO:0000256" key="6">
    <source>
        <dbReference type="HAMAP-Rule" id="MF_01558"/>
    </source>
</evidence>
<evidence type="ECO:0000256" key="3">
    <source>
        <dbReference type="ARBA" id="ARBA00022723"/>
    </source>
</evidence>
<dbReference type="PANTHER" id="PTHR11644">
    <property type="entry name" value="CYTIDINE DEAMINASE"/>
    <property type="match status" value="1"/>
</dbReference>
<dbReference type="InterPro" id="IPR016192">
    <property type="entry name" value="APOBEC/CMP_deaminase_Zn-bd"/>
</dbReference>
<dbReference type="RefSeq" id="WP_342324415.1">
    <property type="nucleotide sequence ID" value="NZ_CP151800.1"/>
</dbReference>
<reference evidence="8 9" key="1">
    <citation type="submission" date="2024-04" db="EMBL/GenBank/DDBJ databases">
        <title>Kosakonia calanthae sp. nov., a halophilic bacterium isolated from leaves of Calanthe tiplacata.</title>
        <authorList>
            <person name="Wu P."/>
        </authorList>
    </citation>
    <scope>NUCLEOTIDE SEQUENCE [LARGE SCALE GENOMIC DNA]</scope>
    <source>
        <strain evidence="8 9">BYX6</strain>
    </source>
</reference>
<proteinExistence type="inferred from homology"/>
<sequence>MHSRFHTAFPGLAENLQAALAPMLADTHFPAMLSAEQVATLQSATQLDADALAFALLPLAAACARTDLSHFNVGAIARGVSGSWYFGANMEFLGATMQQTVHAEQSAVSHAWLRGEKALASVTVNYTPCGHCRQFMNELNSGLSLGINLPGRAPHTLGDYLPDAFGPKDLEIKTLLMDEQDHGFPLRGDALAQAAITAANKSHSPYTHSPSGVAIVCRDGRIFIGSYAENAAFNPTLPPLQGALNLLNLNGFDYADIERATLAERADAPLTQWDATVATLRALGCENVERVQL</sequence>
<keyword evidence="3 6" id="KW-0479">Metal-binding</keyword>
<dbReference type="Gene3D" id="3.40.140.10">
    <property type="entry name" value="Cytidine Deaminase, domain 2"/>
    <property type="match status" value="2"/>
</dbReference>
<feature type="active site" description="Proton donor" evidence="6">
    <location>
        <position position="104"/>
    </location>
</feature>
<dbReference type="EC" id="3.5.4.5" evidence="6"/>
<evidence type="ECO:0000313" key="9">
    <source>
        <dbReference type="Proteomes" id="UP001466893"/>
    </source>
</evidence>
<comment type="cofactor">
    <cofactor evidence="6">
        <name>Zn(2+)</name>
        <dbReference type="ChEBI" id="CHEBI:29105"/>
    </cofactor>
    <text evidence="6">Binds 1 zinc ion.</text>
</comment>
<comment type="similarity">
    <text evidence="1 6">Belongs to the cytidine and deoxycytidylate deaminase family.</text>
</comment>
<feature type="domain" description="CMP/dCMP-type deaminase" evidence="7">
    <location>
        <begin position="48"/>
        <end position="168"/>
    </location>
</feature>
<keyword evidence="5 6" id="KW-0862">Zinc</keyword>
<comment type="catalytic activity">
    <reaction evidence="6">
        <text>cytidine + H2O + H(+) = uridine + NH4(+)</text>
        <dbReference type="Rhea" id="RHEA:16069"/>
        <dbReference type="ChEBI" id="CHEBI:15377"/>
        <dbReference type="ChEBI" id="CHEBI:15378"/>
        <dbReference type="ChEBI" id="CHEBI:16704"/>
        <dbReference type="ChEBI" id="CHEBI:17562"/>
        <dbReference type="ChEBI" id="CHEBI:28938"/>
        <dbReference type="EC" id="3.5.4.5"/>
    </reaction>
</comment>
<dbReference type="SUPFAM" id="SSF53927">
    <property type="entry name" value="Cytidine deaminase-like"/>
    <property type="match status" value="2"/>
</dbReference>
<evidence type="ECO:0000256" key="1">
    <source>
        <dbReference type="ARBA" id="ARBA00006576"/>
    </source>
</evidence>
<dbReference type="HAMAP" id="MF_01558">
    <property type="entry name" value="Cyt_deam"/>
    <property type="match status" value="1"/>
</dbReference>
<feature type="domain" description="CMP/dCMP-type deaminase" evidence="7">
    <location>
        <begin position="186"/>
        <end position="293"/>
    </location>
</feature>
<dbReference type="Pfam" id="PF00383">
    <property type="entry name" value="dCMP_cyt_deam_1"/>
    <property type="match status" value="1"/>
</dbReference>
<keyword evidence="9" id="KW-1185">Reference proteome</keyword>
<evidence type="ECO:0000256" key="4">
    <source>
        <dbReference type="ARBA" id="ARBA00022801"/>
    </source>
</evidence>
<keyword evidence="4 6" id="KW-0378">Hydrolase</keyword>
<dbReference type="PROSITE" id="PS51747">
    <property type="entry name" value="CYT_DCMP_DEAMINASES_2"/>
    <property type="match status" value="2"/>
</dbReference>
<dbReference type="InterPro" id="IPR016193">
    <property type="entry name" value="Cytidine_deaminase-like"/>
</dbReference>
<feature type="binding site" evidence="6">
    <location>
        <position position="129"/>
    </location>
    <ligand>
        <name>Zn(2+)</name>
        <dbReference type="ChEBI" id="CHEBI:29105"/>
        <note>catalytic</note>
    </ligand>
</feature>
<dbReference type="CDD" id="cd01283">
    <property type="entry name" value="cytidine_deaminase"/>
    <property type="match status" value="2"/>
</dbReference>
<comment type="catalytic activity">
    <reaction evidence="6">
        <text>2'-deoxycytidine + H2O + H(+) = 2'-deoxyuridine + NH4(+)</text>
        <dbReference type="Rhea" id="RHEA:13433"/>
        <dbReference type="ChEBI" id="CHEBI:15377"/>
        <dbReference type="ChEBI" id="CHEBI:15378"/>
        <dbReference type="ChEBI" id="CHEBI:15698"/>
        <dbReference type="ChEBI" id="CHEBI:16450"/>
        <dbReference type="ChEBI" id="CHEBI:28938"/>
        <dbReference type="EC" id="3.5.4.5"/>
    </reaction>
</comment>
<feature type="binding site" evidence="6">
    <location>
        <position position="102"/>
    </location>
    <ligand>
        <name>Zn(2+)</name>
        <dbReference type="ChEBI" id="CHEBI:29105"/>
        <note>catalytic</note>
    </ligand>
</feature>
<dbReference type="InterPro" id="IPR002125">
    <property type="entry name" value="CMP_dCMP_dom"/>
</dbReference>
<evidence type="ECO:0000256" key="2">
    <source>
        <dbReference type="ARBA" id="ARBA00011738"/>
    </source>
</evidence>
<dbReference type="NCBIfam" id="NF006537">
    <property type="entry name" value="PRK09027.1"/>
    <property type="match status" value="1"/>
</dbReference>